<evidence type="ECO:0000256" key="1">
    <source>
        <dbReference type="SAM" id="Phobius"/>
    </source>
</evidence>
<dbReference type="AlphaFoldDB" id="A0A1U7PVD4"/>
<accession>A0A1U7PVD4</accession>
<keyword evidence="3" id="KW-1185">Reference proteome</keyword>
<sequence>MIDQAILQYKKFYAFLEKHPKQFFVAAMLILSVSFIGMIIKGVFFPVQEKDSFQLPKLYSQSEQKKEQIDKREKEIENNLKQLSFYKIKSDQGSLTREDSVKIKYLYNQLQKLKNGH</sequence>
<proteinExistence type="predicted"/>
<dbReference type="OrthoDB" id="1273350at2"/>
<keyword evidence="1" id="KW-0812">Transmembrane</keyword>
<reference evidence="3" key="1">
    <citation type="submission" date="2016-10" db="EMBL/GenBank/DDBJ databases">
        <authorList>
            <person name="Varghese N."/>
            <person name="Submissions S."/>
        </authorList>
    </citation>
    <scope>NUCLEOTIDE SEQUENCE [LARGE SCALE GENOMIC DNA]</scope>
    <source>
        <strain evidence="3">DSM 19482</strain>
    </source>
</reference>
<feature type="transmembrane region" description="Helical" evidence="1">
    <location>
        <begin position="23"/>
        <end position="47"/>
    </location>
</feature>
<evidence type="ECO:0000313" key="3">
    <source>
        <dbReference type="Proteomes" id="UP000187261"/>
    </source>
</evidence>
<dbReference type="RefSeq" id="WP_076783064.1">
    <property type="nucleotide sequence ID" value="NZ_FTPU01000013.1"/>
</dbReference>
<gene>
    <name evidence="2" type="ORF">SAMN05660493_01544</name>
</gene>
<keyword evidence="1" id="KW-0472">Membrane</keyword>
<keyword evidence="1" id="KW-1133">Transmembrane helix</keyword>
<protein>
    <submittedName>
        <fullName evidence="2">Uncharacterized protein</fullName>
    </submittedName>
</protein>
<name>A0A1U7PVD4_9FLAO</name>
<dbReference type="EMBL" id="FTPU01000013">
    <property type="protein sequence ID" value="SIT96849.1"/>
    <property type="molecule type" value="Genomic_DNA"/>
</dbReference>
<evidence type="ECO:0000313" key="2">
    <source>
        <dbReference type="EMBL" id="SIT96849.1"/>
    </source>
</evidence>
<organism evidence="2 3">
    <name type="scientific">Epilithonimonas bovis DSM 19482</name>
    <dbReference type="NCBI Taxonomy" id="1121284"/>
    <lineage>
        <taxon>Bacteria</taxon>
        <taxon>Pseudomonadati</taxon>
        <taxon>Bacteroidota</taxon>
        <taxon>Flavobacteriia</taxon>
        <taxon>Flavobacteriales</taxon>
        <taxon>Weeksellaceae</taxon>
        <taxon>Chryseobacterium group</taxon>
        <taxon>Epilithonimonas</taxon>
    </lineage>
</organism>
<dbReference type="STRING" id="1121284.SAMN05660493_01544"/>
<dbReference type="Proteomes" id="UP000187261">
    <property type="component" value="Unassembled WGS sequence"/>
</dbReference>